<protein>
    <recommendedName>
        <fullName evidence="10">Leucine-rich repeat-containing N-terminal plant-type domain-containing protein</fullName>
    </recommendedName>
</protein>
<comment type="caution">
    <text evidence="11">The sequence shown here is derived from an EMBL/GenBank/DDBJ whole genome shotgun (WGS) entry which is preliminary data.</text>
</comment>
<accession>A0AAE1SKA3</accession>
<comment type="subcellular location">
    <subcellularLocation>
        <location evidence="1">Membrane</location>
        <topology evidence="1">Single-pass membrane protein</topology>
    </subcellularLocation>
</comment>
<reference evidence="11" key="1">
    <citation type="submission" date="2023-12" db="EMBL/GenBank/DDBJ databases">
        <title>Genome assembly of Anisodus tanguticus.</title>
        <authorList>
            <person name="Wang Y.-J."/>
        </authorList>
    </citation>
    <scope>NUCLEOTIDE SEQUENCE</scope>
    <source>
        <strain evidence="11">KB-2021</strain>
        <tissue evidence="11">Leaf</tissue>
    </source>
</reference>
<evidence type="ECO:0000256" key="7">
    <source>
        <dbReference type="ARBA" id="ARBA00023136"/>
    </source>
</evidence>
<evidence type="ECO:0000256" key="1">
    <source>
        <dbReference type="ARBA" id="ARBA00004167"/>
    </source>
</evidence>
<feature type="domain" description="Leucine-rich repeat-containing N-terminal plant-type" evidence="10">
    <location>
        <begin position="30"/>
        <end position="68"/>
    </location>
</feature>
<organism evidence="11 12">
    <name type="scientific">Anisodus tanguticus</name>
    <dbReference type="NCBI Taxonomy" id="243964"/>
    <lineage>
        <taxon>Eukaryota</taxon>
        <taxon>Viridiplantae</taxon>
        <taxon>Streptophyta</taxon>
        <taxon>Embryophyta</taxon>
        <taxon>Tracheophyta</taxon>
        <taxon>Spermatophyta</taxon>
        <taxon>Magnoliopsida</taxon>
        <taxon>eudicotyledons</taxon>
        <taxon>Gunneridae</taxon>
        <taxon>Pentapetalae</taxon>
        <taxon>asterids</taxon>
        <taxon>lamiids</taxon>
        <taxon>Solanales</taxon>
        <taxon>Solanaceae</taxon>
        <taxon>Solanoideae</taxon>
        <taxon>Hyoscyameae</taxon>
        <taxon>Anisodus</taxon>
    </lineage>
</organism>
<keyword evidence="2" id="KW-0433">Leucine-rich repeat</keyword>
<evidence type="ECO:0000256" key="4">
    <source>
        <dbReference type="ARBA" id="ARBA00022729"/>
    </source>
</evidence>
<dbReference type="Pfam" id="PF08263">
    <property type="entry name" value="LRRNT_2"/>
    <property type="match status" value="1"/>
</dbReference>
<evidence type="ECO:0000259" key="10">
    <source>
        <dbReference type="Pfam" id="PF08263"/>
    </source>
</evidence>
<evidence type="ECO:0000256" key="8">
    <source>
        <dbReference type="ARBA" id="ARBA00023170"/>
    </source>
</evidence>
<keyword evidence="4" id="KW-0732">Signal</keyword>
<keyword evidence="5" id="KW-0677">Repeat</keyword>
<evidence type="ECO:0000256" key="2">
    <source>
        <dbReference type="ARBA" id="ARBA00022614"/>
    </source>
</evidence>
<dbReference type="PANTHER" id="PTHR47986">
    <property type="entry name" value="OSJNBA0070M12.3 PROTEIN"/>
    <property type="match status" value="1"/>
</dbReference>
<keyword evidence="8" id="KW-0675">Receptor</keyword>
<evidence type="ECO:0000256" key="3">
    <source>
        <dbReference type="ARBA" id="ARBA00022692"/>
    </source>
</evidence>
<evidence type="ECO:0000256" key="5">
    <source>
        <dbReference type="ARBA" id="ARBA00022737"/>
    </source>
</evidence>
<keyword evidence="6" id="KW-1133">Transmembrane helix</keyword>
<dbReference type="PANTHER" id="PTHR47986:SF1">
    <property type="entry name" value="OS04G0685900 PROTEIN"/>
    <property type="match status" value="1"/>
</dbReference>
<dbReference type="InterPro" id="IPR052422">
    <property type="entry name" value="Auxin_Ser/Thr_Kinase"/>
</dbReference>
<sequence>MGPIPKFRATNATHFSNSLCRPTSGVPCAPQVNALLDLFGGWNYPANLASEWSDNDSCTCPWFGINCNPKGQVGSGLFQFRVKPEVEWLCILEQMKYEKAKEDKRQNGSGNDA</sequence>
<dbReference type="AlphaFoldDB" id="A0AAE1SKA3"/>
<keyword evidence="3" id="KW-0812">Transmembrane</keyword>
<proteinExistence type="predicted"/>
<keyword evidence="12" id="KW-1185">Reference proteome</keyword>
<evidence type="ECO:0000256" key="6">
    <source>
        <dbReference type="ARBA" id="ARBA00022989"/>
    </source>
</evidence>
<name>A0AAE1SKA3_9SOLA</name>
<keyword evidence="7" id="KW-0472">Membrane</keyword>
<keyword evidence="9" id="KW-0325">Glycoprotein</keyword>
<gene>
    <name evidence="11" type="ORF">RND71_008162</name>
</gene>
<dbReference type="Proteomes" id="UP001291623">
    <property type="component" value="Unassembled WGS sequence"/>
</dbReference>
<dbReference type="InterPro" id="IPR013210">
    <property type="entry name" value="LRR_N_plant-typ"/>
</dbReference>
<evidence type="ECO:0000313" key="11">
    <source>
        <dbReference type="EMBL" id="KAK4372778.1"/>
    </source>
</evidence>
<dbReference type="GO" id="GO:0016020">
    <property type="term" value="C:membrane"/>
    <property type="evidence" value="ECO:0007669"/>
    <property type="project" value="UniProtKB-SubCell"/>
</dbReference>
<evidence type="ECO:0000256" key="9">
    <source>
        <dbReference type="ARBA" id="ARBA00023180"/>
    </source>
</evidence>
<evidence type="ECO:0000313" key="12">
    <source>
        <dbReference type="Proteomes" id="UP001291623"/>
    </source>
</evidence>
<dbReference type="EMBL" id="JAVYJV010000004">
    <property type="protein sequence ID" value="KAK4372778.1"/>
    <property type="molecule type" value="Genomic_DNA"/>
</dbReference>